<accession>A0A376BMQ4</accession>
<organism evidence="1 2">
    <name type="scientific">Alysiella crassa</name>
    <dbReference type="NCBI Taxonomy" id="153491"/>
    <lineage>
        <taxon>Bacteria</taxon>
        <taxon>Pseudomonadati</taxon>
        <taxon>Pseudomonadota</taxon>
        <taxon>Betaproteobacteria</taxon>
        <taxon>Neisseriales</taxon>
        <taxon>Neisseriaceae</taxon>
        <taxon>Alysiella</taxon>
    </lineage>
</organism>
<dbReference type="AlphaFoldDB" id="A0A376BMQ4"/>
<reference evidence="1 2" key="1">
    <citation type="submission" date="2018-06" db="EMBL/GenBank/DDBJ databases">
        <authorList>
            <consortium name="Pathogen Informatics"/>
            <person name="Doyle S."/>
        </authorList>
    </citation>
    <scope>NUCLEOTIDE SEQUENCE [LARGE SCALE GENOMIC DNA]</scope>
    <source>
        <strain evidence="1 2">NCTC10283</strain>
    </source>
</reference>
<dbReference type="EMBL" id="UFSO01000002">
    <property type="protein sequence ID" value="SSY70940.1"/>
    <property type="molecule type" value="Genomic_DNA"/>
</dbReference>
<dbReference type="Proteomes" id="UP000254209">
    <property type="component" value="Unassembled WGS sequence"/>
</dbReference>
<evidence type="ECO:0000313" key="2">
    <source>
        <dbReference type="Proteomes" id="UP000254209"/>
    </source>
</evidence>
<gene>
    <name evidence="1" type="ORF">NCTC10283_01062</name>
</gene>
<dbReference type="RefSeq" id="WP_034294303.1">
    <property type="nucleotide sequence ID" value="NZ_CP091519.2"/>
</dbReference>
<evidence type="ECO:0000313" key="1">
    <source>
        <dbReference type="EMBL" id="SSY70940.1"/>
    </source>
</evidence>
<proteinExistence type="predicted"/>
<sequence>MHLVKYHFNYINNIIGFSLTDVHTNQFKNFIEIIENNFNVNLKEETENFHMVFSFWIGEFNSLWVSKKIKYFNKNTSSEINIVLFISTEIMNNLGVKTKITNFKINQKYFNNVFLDDETRSTKEIDFYINKINDLLIINLIENKILYPNNI</sequence>
<protein>
    <submittedName>
        <fullName evidence="1">Uncharacterized protein</fullName>
    </submittedName>
</protein>
<name>A0A376BMQ4_9NEIS</name>
<keyword evidence="2" id="KW-1185">Reference proteome</keyword>